<reference evidence="1 2" key="1">
    <citation type="journal article" date="2014" name="Agronomy (Basel)">
        <title>A Draft Genome Sequence for Ensete ventricosum, the Drought-Tolerant Tree Against Hunger.</title>
        <authorList>
            <person name="Harrison J."/>
            <person name="Moore K.A."/>
            <person name="Paszkiewicz K."/>
            <person name="Jones T."/>
            <person name="Grant M."/>
            <person name="Ambacheew D."/>
            <person name="Muzemil S."/>
            <person name="Studholme D.J."/>
        </authorList>
    </citation>
    <scope>NUCLEOTIDE SEQUENCE [LARGE SCALE GENOMIC DNA]</scope>
</reference>
<dbReference type="EMBL" id="AMZH03003770">
    <property type="protein sequence ID" value="RRT71212.1"/>
    <property type="molecule type" value="Genomic_DNA"/>
</dbReference>
<sequence length="115" mass="12247">MRPCSMSIMTFLPSESTVAGAPGGAGWLRMHVRARQLPVFSSASVTGGRGKRGGSGAEVDCETAVNAYRNDSPSDSETSFVVFFYRVTPHDIKPLKAEKDAPVTVLADVLLKSKS</sequence>
<protein>
    <submittedName>
        <fullName evidence="1">Uncharacterized protein</fullName>
    </submittedName>
</protein>
<organism evidence="1 2">
    <name type="scientific">Ensete ventricosum</name>
    <name type="common">Abyssinian banana</name>
    <name type="synonym">Musa ensete</name>
    <dbReference type="NCBI Taxonomy" id="4639"/>
    <lineage>
        <taxon>Eukaryota</taxon>
        <taxon>Viridiplantae</taxon>
        <taxon>Streptophyta</taxon>
        <taxon>Embryophyta</taxon>
        <taxon>Tracheophyta</taxon>
        <taxon>Spermatophyta</taxon>
        <taxon>Magnoliopsida</taxon>
        <taxon>Liliopsida</taxon>
        <taxon>Zingiberales</taxon>
        <taxon>Musaceae</taxon>
        <taxon>Ensete</taxon>
    </lineage>
</organism>
<proteinExistence type="predicted"/>
<evidence type="ECO:0000313" key="2">
    <source>
        <dbReference type="Proteomes" id="UP000287651"/>
    </source>
</evidence>
<gene>
    <name evidence="1" type="ORF">B296_00018144</name>
</gene>
<dbReference type="Proteomes" id="UP000287651">
    <property type="component" value="Unassembled WGS sequence"/>
</dbReference>
<comment type="caution">
    <text evidence="1">The sequence shown here is derived from an EMBL/GenBank/DDBJ whole genome shotgun (WGS) entry which is preliminary data.</text>
</comment>
<name>A0A427A4Q1_ENSVE</name>
<accession>A0A427A4Q1</accession>
<dbReference type="AlphaFoldDB" id="A0A427A4Q1"/>
<evidence type="ECO:0000313" key="1">
    <source>
        <dbReference type="EMBL" id="RRT71212.1"/>
    </source>
</evidence>